<sequence length="135" mass="15094">MDLNTCIPTFSFVITHVLTLPSLKLSTNVSGILLLRFEPRCCGFHADRDQSGGEDDDDKNDHDEGSEQEIQESDSESNAGPPRARLQFVEPQSEPEPRDDQILLLVSQCLTTDSEADRPGTNIAHPLRYRMLRAL</sequence>
<reference evidence="2" key="1">
    <citation type="submission" date="2019-03" db="EMBL/GenBank/DDBJ databases">
        <title>Improved annotation for the trematode Fasciola hepatica.</title>
        <authorList>
            <person name="Choi Y.-J."/>
            <person name="Martin J."/>
            <person name="Mitreva M."/>
        </authorList>
    </citation>
    <scope>NUCLEOTIDE SEQUENCE [LARGE SCALE GENOMIC DNA]</scope>
</reference>
<dbReference type="EMBL" id="JXXN02012199">
    <property type="protein sequence ID" value="THD18421.1"/>
    <property type="molecule type" value="Genomic_DNA"/>
</dbReference>
<name>A0A4E0QYR1_FASHE</name>
<protein>
    <submittedName>
        <fullName evidence="2">Uncharacterized protein</fullName>
    </submittedName>
</protein>
<dbReference type="Proteomes" id="UP000230066">
    <property type="component" value="Unassembled WGS sequence"/>
</dbReference>
<dbReference type="AlphaFoldDB" id="A0A4E0QYR1"/>
<gene>
    <name evidence="2" type="ORF">D915_011120</name>
</gene>
<feature type="compositionally biased region" description="Acidic residues" evidence="1">
    <location>
        <begin position="66"/>
        <end position="75"/>
    </location>
</feature>
<evidence type="ECO:0000313" key="2">
    <source>
        <dbReference type="EMBL" id="THD18421.1"/>
    </source>
</evidence>
<feature type="region of interest" description="Disordered" evidence="1">
    <location>
        <begin position="46"/>
        <end position="101"/>
    </location>
</feature>
<accession>A0A4E0QYR1</accession>
<evidence type="ECO:0000256" key="1">
    <source>
        <dbReference type="SAM" id="MobiDB-lite"/>
    </source>
</evidence>
<proteinExistence type="predicted"/>
<keyword evidence="3" id="KW-1185">Reference proteome</keyword>
<organism evidence="2 3">
    <name type="scientific">Fasciola hepatica</name>
    <name type="common">Liver fluke</name>
    <dbReference type="NCBI Taxonomy" id="6192"/>
    <lineage>
        <taxon>Eukaryota</taxon>
        <taxon>Metazoa</taxon>
        <taxon>Spiralia</taxon>
        <taxon>Lophotrochozoa</taxon>
        <taxon>Platyhelminthes</taxon>
        <taxon>Trematoda</taxon>
        <taxon>Digenea</taxon>
        <taxon>Plagiorchiida</taxon>
        <taxon>Echinostomata</taxon>
        <taxon>Echinostomatoidea</taxon>
        <taxon>Fasciolidae</taxon>
        <taxon>Fasciola</taxon>
    </lineage>
</organism>
<evidence type="ECO:0000313" key="3">
    <source>
        <dbReference type="Proteomes" id="UP000230066"/>
    </source>
</evidence>
<comment type="caution">
    <text evidence="2">The sequence shown here is derived from an EMBL/GenBank/DDBJ whole genome shotgun (WGS) entry which is preliminary data.</text>
</comment>